<dbReference type="Proteomes" id="UP000198868">
    <property type="component" value="Unassembled WGS sequence"/>
</dbReference>
<dbReference type="RefSeq" id="WP_089930403.1">
    <property type="nucleotide sequence ID" value="NZ_FBTU01000026.1"/>
</dbReference>
<dbReference type="EMBL" id="FBTU01000026">
    <property type="protein sequence ID" value="CUW19495.1"/>
    <property type="molecule type" value="Genomic_DNA"/>
</dbReference>
<reference evidence="1 2" key="1">
    <citation type="submission" date="2015-12" db="EMBL/GenBank/DDBJ databases">
        <authorList>
            <person name="Andreevskaya M."/>
        </authorList>
    </citation>
    <scope>NUCLEOTIDE SEQUENCE [LARGE SCALE GENOMIC DNA]</scope>
    <source>
        <strain evidence="1 2">PL111</strain>
    </source>
</reference>
<sequence length="217" mass="24882">MGTIPKIALSKNQIQEIDSFSVAMIGNHRNYRSGGQLHRTEHQIFLDDKVGKTAEFILYRFLKLNGLIVSKQPDLHVYPLSEWDAGFDLEVTTSKGKKWRIDVKGSGPKAHNLMIERKDWSVSADGNKYKLKKSSSDLTPSFWFAVNVDSDMKSGTIHGYIPQQLLINAIKDAENHHTYFQGQNIPGTNQDLDADNYIWGYEELWDPINFLKYYKNN</sequence>
<evidence type="ECO:0000313" key="1">
    <source>
        <dbReference type="EMBL" id="CUW19495.1"/>
    </source>
</evidence>
<accession>A0AAN2QX68</accession>
<proteinExistence type="predicted"/>
<name>A0AAN2QX68_9LACO</name>
<dbReference type="AlphaFoldDB" id="A0AAN2QX68"/>
<gene>
    <name evidence="1" type="ORF">PL111_1069</name>
</gene>
<protein>
    <submittedName>
        <fullName evidence="1">Uncharacterized protein</fullName>
    </submittedName>
</protein>
<organism evidence="1 2">
    <name type="scientific">Leuconostoc inhae</name>
    <dbReference type="NCBI Taxonomy" id="178001"/>
    <lineage>
        <taxon>Bacteria</taxon>
        <taxon>Bacillati</taxon>
        <taxon>Bacillota</taxon>
        <taxon>Bacilli</taxon>
        <taxon>Lactobacillales</taxon>
        <taxon>Lactobacillaceae</taxon>
        <taxon>Leuconostoc</taxon>
    </lineage>
</organism>
<comment type="caution">
    <text evidence="1">The sequence shown here is derived from an EMBL/GenBank/DDBJ whole genome shotgun (WGS) entry which is preliminary data.</text>
</comment>
<evidence type="ECO:0000313" key="2">
    <source>
        <dbReference type="Proteomes" id="UP000198868"/>
    </source>
</evidence>